<reference evidence="3" key="1">
    <citation type="submission" date="2014-02" db="EMBL/GenBank/DDBJ databases">
        <authorList>
            <person name="Genoscope - CEA"/>
        </authorList>
    </citation>
    <scope>NUCLEOTIDE SEQUENCE</scope>
    <source>
        <strain evidence="3">LS3</strain>
    </source>
</reference>
<dbReference type="PhylomeDB" id="A0A060T165"/>
<proteinExistence type="predicted"/>
<name>A0A060T165_BLAAD</name>
<feature type="region of interest" description="Disordered" evidence="1">
    <location>
        <begin position="150"/>
        <end position="180"/>
    </location>
</feature>
<keyword evidence="2" id="KW-1133">Transmembrane helix</keyword>
<organism evidence="3">
    <name type="scientific">Blastobotrys adeninivorans</name>
    <name type="common">Yeast</name>
    <name type="synonym">Arxula adeninivorans</name>
    <dbReference type="NCBI Taxonomy" id="409370"/>
    <lineage>
        <taxon>Eukaryota</taxon>
        <taxon>Fungi</taxon>
        <taxon>Dikarya</taxon>
        <taxon>Ascomycota</taxon>
        <taxon>Saccharomycotina</taxon>
        <taxon>Dipodascomycetes</taxon>
        <taxon>Dipodascales</taxon>
        <taxon>Trichomonascaceae</taxon>
        <taxon>Blastobotrys</taxon>
    </lineage>
</organism>
<keyword evidence="2" id="KW-0472">Membrane</keyword>
<sequence>MTFLIHRRLLPLVKSDRAAAVSSPSPVNLGQPSEVHLPLIVNHPLYQTTTILTMSLVFPENSQFITKKTKWTNQPVSLRYVLAVIYLFGGASATIALLSKFVLQPLMEQLTADRHDFASIALQRLQALSAKLSSMVSYIPPNKVSLSGVKYSDSQTQTESKPEPKGPIYPGVEEEKDKEDNEDYGAKLIQMLNELDSVDGECKTAEFKNDLEDLESTMTSLNYSGFGGGQIMSLESTLKKKFSKNEPDRIQEFKKEIRSIKGSLLSTRSIR</sequence>
<feature type="transmembrane region" description="Helical" evidence="2">
    <location>
        <begin position="77"/>
        <end position="98"/>
    </location>
</feature>
<evidence type="ECO:0000256" key="2">
    <source>
        <dbReference type="SAM" id="Phobius"/>
    </source>
</evidence>
<reference evidence="3" key="2">
    <citation type="submission" date="2014-06" db="EMBL/GenBank/DDBJ databases">
        <title>The complete genome of Blastobotrys (Arxula) adeninivorans LS3 - a yeast of biotechnological interest.</title>
        <authorList>
            <person name="Kunze G."/>
            <person name="Gaillardin C."/>
            <person name="Czernicka M."/>
            <person name="Durrens P."/>
            <person name="Martin T."/>
            <person name="Boer E."/>
            <person name="Gabaldon T."/>
            <person name="Cruz J."/>
            <person name="Talla E."/>
            <person name="Marck C."/>
            <person name="Goffeau A."/>
            <person name="Barbe V."/>
            <person name="Baret P."/>
            <person name="Baronian K."/>
            <person name="Beier S."/>
            <person name="Bleykasten C."/>
            <person name="Bode R."/>
            <person name="Casaregola S."/>
            <person name="Despons L."/>
            <person name="Fairhead C."/>
            <person name="Giersberg M."/>
            <person name="Gierski P."/>
            <person name="Hahnel U."/>
            <person name="Hartmann A."/>
            <person name="Jankowska D."/>
            <person name="Jubin C."/>
            <person name="Jung P."/>
            <person name="Lafontaine I."/>
            <person name="Leh-Louis V."/>
            <person name="Lemaire M."/>
            <person name="Marcet-Houben M."/>
            <person name="Mascher M."/>
            <person name="Morel G."/>
            <person name="Richard G.-F."/>
            <person name="Riechen J."/>
            <person name="Sacerdot C."/>
            <person name="Sarkar A."/>
            <person name="Savel G."/>
            <person name="Schacherer J."/>
            <person name="Sherman D."/>
            <person name="Straub M.-L."/>
            <person name="Stein N."/>
            <person name="Thierry A."/>
            <person name="Trautwein-Schult A."/>
            <person name="Westhof E."/>
            <person name="Worch S."/>
            <person name="Dujon B."/>
            <person name="Souciet J.-L."/>
            <person name="Wincker P."/>
            <person name="Scholz U."/>
            <person name="Neuveglise N."/>
        </authorList>
    </citation>
    <scope>NUCLEOTIDE SEQUENCE</scope>
    <source>
        <strain evidence="3">LS3</strain>
    </source>
</reference>
<keyword evidence="2" id="KW-0812">Transmembrane</keyword>
<evidence type="ECO:0000256" key="1">
    <source>
        <dbReference type="SAM" id="MobiDB-lite"/>
    </source>
</evidence>
<protein>
    <submittedName>
        <fullName evidence="3">ARAD1C21890p</fullName>
    </submittedName>
</protein>
<accession>A0A060T165</accession>
<dbReference type="AlphaFoldDB" id="A0A060T165"/>
<evidence type="ECO:0000313" key="3">
    <source>
        <dbReference type="EMBL" id="CDP34850.1"/>
    </source>
</evidence>
<gene>
    <name evidence="3" type="ORF">GNLVRS02_ARAD1C21890g</name>
</gene>
<dbReference type="EMBL" id="HG937693">
    <property type="protein sequence ID" value="CDP34850.1"/>
    <property type="molecule type" value="Genomic_DNA"/>
</dbReference>